<dbReference type="Proteomes" id="UP000595205">
    <property type="component" value="Chromosome"/>
</dbReference>
<reference evidence="1 2" key="1">
    <citation type="submission" date="2020-12" db="EMBL/GenBank/DDBJ databases">
        <title>Genome sequence of clinical Mycobacterium intracellulare strains.</title>
        <authorList>
            <person name="Tateishi Y."/>
            <person name="Matsumoto S."/>
            <person name="Fukushima Y."/>
            <person name="Nakajima C."/>
            <person name="Suzuki Y."/>
        </authorList>
    </citation>
    <scope>NUCLEOTIDE SEQUENCE [LARGE SCALE GENOMIC DNA]</scope>
    <source>
        <strain evidence="1 2">M018</strain>
    </source>
</reference>
<gene>
    <name evidence="1" type="ORF">MINTM018_12980</name>
</gene>
<evidence type="ECO:0000313" key="2">
    <source>
        <dbReference type="Proteomes" id="UP000595205"/>
    </source>
</evidence>
<proteinExistence type="predicted"/>
<sequence length="118" mass="11535">MVGEARLTAHGSAGGALPGWAAGNGVAGAVIDGVSEVLACGVFATVESPEPQPVNVAAINATAAEQVSGSVRHGSDHTSTHRTVIGAAGVAGVAEARSAVLMITRTAGQPVTTRLLGR</sequence>
<name>A0A7R7MRM0_MYCIT</name>
<protein>
    <submittedName>
        <fullName evidence="1">Uncharacterized protein</fullName>
    </submittedName>
</protein>
<dbReference type="AlphaFoldDB" id="A0A7R7MRM0"/>
<organism evidence="1 2">
    <name type="scientific">Mycobacterium intracellulare</name>
    <dbReference type="NCBI Taxonomy" id="1767"/>
    <lineage>
        <taxon>Bacteria</taxon>
        <taxon>Bacillati</taxon>
        <taxon>Actinomycetota</taxon>
        <taxon>Actinomycetes</taxon>
        <taxon>Mycobacteriales</taxon>
        <taxon>Mycobacteriaceae</taxon>
        <taxon>Mycobacterium</taxon>
        <taxon>Mycobacterium avium complex (MAC)</taxon>
    </lineage>
</organism>
<evidence type="ECO:0000313" key="1">
    <source>
        <dbReference type="EMBL" id="BCO98528.1"/>
    </source>
</evidence>
<accession>A0A7R7MRM0</accession>
<dbReference type="EMBL" id="AP024255">
    <property type="protein sequence ID" value="BCO98528.1"/>
    <property type="molecule type" value="Genomic_DNA"/>
</dbReference>